<evidence type="ECO:0000313" key="9">
    <source>
        <dbReference type="EMBL" id="CAF9906986.1"/>
    </source>
</evidence>
<dbReference type="InterPro" id="IPR003807">
    <property type="entry name" value="DUF202"/>
</dbReference>
<feature type="region of interest" description="Disordered" evidence="6">
    <location>
        <begin position="1"/>
        <end position="137"/>
    </location>
</feature>
<proteinExistence type="predicted"/>
<evidence type="ECO:0000256" key="3">
    <source>
        <dbReference type="ARBA" id="ARBA00022692"/>
    </source>
</evidence>
<evidence type="ECO:0000256" key="2">
    <source>
        <dbReference type="ARBA" id="ARBA00022475"/>
    </source>
</evidence>
<evidence type="ECO:0000256" key="5">
    <source>
        <dbReference type="ARBA" id="ARBA00023136"/>
    </source>
</evidence>
<evidence type="ECO:0000256" key="4">
    <source>
        <dbReference type="ARBA" id="ARBA00022989"/>
    </source>
</evidence>
<keyword evidence="3 7" id="KW-0812">Transmembrane</keyword>
<dbReference type="EMBL" id="CAJPDR010000020">
    <property type="protein sequence ID" value="CAF9906986.1"/>
    <property type="molecule type" value="Genomic_DNA"/>
</dbReference>
<feature type="transmembrane region" description="Helical" evidence="7">
    <location>
        <begin position="171"/>
        <end position="192"/>
    </location>
</feature>
<comment type="caution">
    <text evidence="9">The sequence shown here is derived from an EMBL/GenBank/DDBJ whole genome shotgun (WGS) entry which is preliminary data.</text>
</comment>
<name>A0A8H3EGW2_9LECA</name>
<dbReference type="PANTHER" id="PTHR34187">
    <property type="entry name" value="FGR18P"/>
    <property type="match status" value="1"/>
</dbReference>
<dbReference type="GO" id="GO:0005886">
    <property type="term" value="C:plasma membrane"/>
    <property type="evidence" value="ECO:0007669"/>
    <property type="project" value="UniProtKB-SubCell"/>
</dbReference>
<feature type="compositionally biased region" description="Low complexity" evidence="6">
    <location>
        <begin position="102"/>
        <end position="112"/>
    </location>
</feature>
<evidence type="ECO:0000256" key="1">
    <source>
        <dbReference type="ARBA" id="ARBA00004651"/>
    </source>
</evidence>
<keyword evidence="5 7" id="KW-0472">Membrane</keyword>
<feature type="transmembrane region" description="Helical" evidence="7">
    <location>
        <begin position="222"/>
        <end position="242"/>
    </location>
</feature>
<accession>A0A8H3EGW2</accession>
<evidence type="ECO:0000313" key="10">
    <source>
        <dbReference type="Proteomes" id="UP000664203"/>
    </source>
</evidence>
<evidence type="ECO:0000259" key="8">
    <source>
        <dbReference type="Pfam" id="PF02656"/>
    </source>
</evidence>
<gene>
    <name evidence="9" type="ORF">ALECFALPRED_003035</name>
</gene>
<evidence type="ECO:0000256" key="6">
    <source>
        <dbReference type="SAM" id="MobiDB-lite"/>
    </source>
</evidence>
<keyword evidence="4 7" id="KW-1133">Transmembrane helix</keyword>
<keyword evidence="2" id="KW-1003">Cell membrane</keyword>
<comment type="subcellular location">
    <subcellularLocation>
        <location evidence="1">Cell membrane</location>
        <topology evidence="1">Multi-pass membrane protein</topology>
    </subcellularLocation>
</comment>
<dbReference type="Proteomes" id="UP000664203">
    <property type="component" value="Unassembled WGS sequence"/>
</dbReference>
<dbReference type="AlphaFoldDB" id="A0A8H3EGW2"/>
<dbReference type="InterPro" id="IPR052053">
    <property type="entry name" value="IM_YidH-like"/>
</dbReference>
<dbReference type="Pfam" id="PF02656">
    <property type="entry name" value="DUF202"/>
    <property type="match status" value="1"/>
</dbReference>
<organism evidence="9 10">
    <name type="scientific">Alectoria fallacina</name>
    <dbReference type="NCBI Taxonomy" id="1903189"/>
    <lineage>
        <taxon>Eukaryota</taxon>
        <taxon>Fungi</taxon>
        <taxon>Dikarya</taxon>
        <taxon>Ascomycota</taxon>
        <taxon>Pezizomycotina</taxon>
        <taxon>Lecanoromycetes</taxon>
        <taxon>OSLEUM clade</taxon>
        <taxon>Lecanoromycetidae</taxon>
        <taxon>Lecanorales</taxon>
        <taxon>Lecanorineae</taxon>
        <taxon>Parmeliaceae</taxon>
        <taxon>Alectoria</taxon>
    </lineage>
</organism>
<feature type="compositionally biased region" description="Polar residues" evidence="6">
    <location>
        <begin position="38"/>
        <end position="67"/>
    </location>
</feature>
<protein>
    <recommendedName>
        <fullName evidence="8">DUF202 domain-containing protein</fullName>
    </recommendedName>
</protein>
<dbReference type="OrthoDB" id="199599at2759"/>
<dbReference type="PANTHER" id="PTHR34187:SF2">
    <property type="entry name" value="DUF202 DOMAIN-CONTAINING PROTEIN"/>
    <property type="match status" value="1"/>
</dbReference>
<feature type="transmembrane region" description="Helical" evidence="7">
    <location>
        <begin position="262"/>
        <end position="281"/>
    </location>
</feature>
<keyword evidence="10" id="KW-1185">Reference proteome</keyword>
<feature type="domain" description="DUF202" evidence="8">
    <location>
        <begin position="162"/>
        <end position="245"/>
    </location>
</feature>
<sequence length="289" mass="31412">MATPSSHSAPKGSPTPNPRLKASSAANEYPSSAIPRSPSVQFSNSDALMSRSISPRSNLPQQQQAESSADEITPIVNRGRGGAKNKNYDSTSTRQLAESGERGTSQPSSSSAARRRKGGQSRWGSSTREVTAEEGRDGGSWWREFAEKFGSVELENKGSVARDHLALERTFLAWLRTSLAFASIGIAVTQLFRLNTTISEREGYTPSDPDNTYHLRQVGKPLGATFLGIAILVLLVGGRRYFESQYWVIRGKFPASRGSVFLITFVALALIVTSLVVVCVVDPSVFEKR</sequence>
<reference evidence="9" key="1">
    <citation type="submission" date="2021-03" db="EMBL/GenBank/DDBJ databases">
        <authorList>
            <person name="Tagirdzhanova G."/>
        </authorList>
    </citation>
    <scope>NUCLEOTIDE SEQUENCE</scope>
</reference>
<evidence type="ECO:0000256" key="7">
    <source>
        <dbReference type="SAM" id="Phobius"/>
    </source>
</evidence>